<feature type="compositionally biased region" description="Low complexity" evidence="1">
    <location>
        <begin position="1"/>
        <end position="10"/>
    </location>
</feature>
<evidence type="ECO:0000256" key="1">
    <source>
        <dbReference type="SAM" id="MobiDB-lite"/>
    </source>
</evidence>
<protein>
    <submittedName>
        <fullName evidence="2">Uncharacterized protein</fullName>
    </submittedName>
</protein>
<feature type="compositionally biased region" description="Gly residues" evidence="1">
    <location>
        <begin position="11"/>
        <end position="21"/>
    </location>
</feature>
<comment type="caution">
    <text evidence="2">The sequence shown here is derived from an EMBL/GenBank/DDBJ whole genome shotgun (WGS) entry which is preliminary data.</text>
</comment>
<name>A0AAD5VI45_9AGAR</name>
<dbReference type="EMBL" id="JANIEX010001150">
    <property type="protein sequence ID" value="KAJ3560554.1"/>
    <property type="molecule type" value="Genomic_DNA"/>
</dbReference>
<accession>A0AAD5VI45</accession>
<feature type="region of interest" description="Disordered" evidence="1">
    <location>
        <begin position="1"/>
        <end position="78"/>
    </location>
</feature>
<gene>
    <name evidence="2" type="ORF">NP233_g10765</name>
</gene>
<evidence type="ECO:0000313" key="3">
    <source>
        <dbReference type="Proteomes" id="UP001213000"/>
    </source>
</evidence>
<reference evidence="2" key="1">
    <citation type="submission" date="2022-07" db="EMBL/GenBank/DDBJ databases">
        <title>Genome Sequence of Leucocoprinus birnbaumii.</title>
        <authorList>
            <person name="Buettner E."/>
        </authorList>
    </citation>
    <scope>NUCLEOTIDE SEQUENCE</scope>
    <source>
        <strain evidence="2">VT141</strain>
    </source>
</reference>
<feature type="compositionally biased region" description="Polar residues" evidence="1">
    <location>
        <begin position="29"/>
        <end position="61"/>
    </location>
</feature>
<sequence length="78" mass="7299">MNAAAAATTAGGAGAGAGSSGGQMPPPNFSQGVMNAASNTAMQMGSSGQGTVVSEVQSGQSLEGGEGPVQDGQTLQLS</sequence>
<dbReference type="AlphaFoldDB" id="A0AAD5VI45"/>
<keyword evidence="3" id="KW-1185">Reference proteome</keyword>
<dbReference type="Proteomes" id="UP001213000">
    <property type="component" value="Unassembled WGS sequence"/>
</dbReference>
<evidence type="ECO:0000313" key="2">
    <source>
        <dbReference type="EMBL" id="KAJ3560554.1"/>
    </source>
</evidence>
<proteinExistence type="predicted"/>
<organism evidence="2 3">
    <name type="scientific">Leucocoprinus birnbaumii</name>
    <dbReference type="NCBI Taxonomy" id="56174"/>
    <lineage>
        <taxon>Eukaryota</taxon>
        <taxon>Fungi</taxon>
        <taxon>Dikarya</taxon>
        <taxon>Basidiomycota</taxon>
        <taxon>Agaricomycotina</taxon>
        <taxon>Agaricomycetes</taxon>
        <taxon>Agaricomycetidae</taxon>
        <taxon>Agaricales</taxon>
        <taxon>Agaricineae</taxon>
        <taxon>Agaricaceae</taxon>
        <taxon>Leucocoprinus</taxon>
    </lineage>
</organism>